<dbReference type="RefSeq" id="WP_121368343.1">
    <property type="nucleotide sequence ID" value="NZ_RBKS01000001.1"/>
</dbReference>
<dbReference type="AlphaFoldDB" id="A0A495IDT1"/>
<dbReference type="OrthoDB" id="3193269at2"/>
<dbReference type="InterPro" id="IPR000305">
    <property type="entry name" value="GIY-YIG_endonuc"/>
</dbReference>
<name>A0A495IDT1_9MICO</name>
<protein>
    <recommendedName>
        <fullName evidence="1">GIY-YIG domain-containing protein</fullName>
    </recommendedName>
</protein>
<dbReference type="InterPro" id="IPR027417">
    <property type="entry name" value="P-loop_NTPase"/>
</dbReference>
<comment type="caution">
    <text evidence="2">The sequence shown here is derived from an EMBL/GenBank/DDBJ whole genome shotgun (WGS) entry which is preliminary data.</text>
</comment>
<dbReference type="InterPro" id="IPR018647">
    <property type="entry name" value="SLFN_3-like_DNA/RNA_helicase"/>
</dbReference>
<dbReference type="PROSITE" id="PS50164">
    <property type="entry name" value="GIY_YIG"/>
    <property type="match status" value="1"/>
</dbReference>
<dbReference type="CDD" id="cd10439">
    <property type="entry name" value="GIY-YIG_COG3410"/>
    <property type="match status" value="1"/>
</dbReference>
<feature type="domain" description="GIY-YIG" evidence="1">
    <location>
        <begin position="28"/>
        <end position="116"/>
    </location>
</feature>
<gene>
    <name evidence="2" type="ORF">C8E83_0574</name>
</gene>
<dbReference type="SUPFAM" id="SSF52540">
    <property type="entry name" value="P-loop containing nucleoside triphosphate hydrolases"/>
    <property type="match status" value="2"/>
</dbReference>
<reference evidence="2 3" key="1">
    <citation type="submission" date="2018-10" db="EMBL/GenBank/DDBJ databases">
        <title>Sequencing the genomes of 1000 actinobacteria strains.</title>
        <authorList>
            <person name="Klenk H.-P."/>
        </authorList>
    </citation>
    <scope>NUCLEOTIDE SEQUENCE [LARGE SCALE GENOMIC DNA]</scope>
    <source>
        <strain evidence="2 3">DSM 17894</strain>
    </source>
</reference>
<organism evidence="2 3">
    <name type="scientific">Frondihabitans australicus</name>
    <dbReference type="NCBI Taxonomy" id="386892"/>
    <lineage>
        <taxon>Bacteria</taxon>
        <taxon>Bacillati</taxon>
        <taxon>Actinomycetota</taxon>
        <taxon>Actinomycetes</taxon>
        <taxon>Micrococcales</taxon>
        <taxon>Microbacteriaceae</taxon>
        <taxon>Frondihabitans</taxon>
    </lineage>
</organism>
<dbReference type="Proteomes" id="UP000280008">
    <property type="component" value="Unassembled WGS sequence"/>
</dbReference>
<dbReference type="EMBL" id="RBKS01000001">
    <property type="protein sequence ID" value="RKR73481.1"/>
    <property type="molecule type" value="Genomic_DNA"/>
</dbReference>
<dbReference type="SMART" id="SM00382">
    <property type="entry name" value="AAA"/>
    <property type="match status" value="1"/>
</dbReference>
<accession>A0A495IDT1</accession>
<sequence length="592" mass="66274">MTGFSVERLDFSRESVAEWERADKRFTNWPVVYVLNSERAISETGKRGLALRDVYVGETLNAASRMRQHLSSRSKDTLSTVRVLLDPTFNKSVCLDLESYLISLLSGDGSLRVLNRNDGITEANYYDRAIYRESFREVFEALRAEGIFSRALPEIENGALFKLSPFKALNEDQAAAVEDIVEGLLTDVESGATNSIVIQGAPGTGKTVVAIFLLKLLVDIAGTASTDEIDPDSRFAEFFVEGNRQLLTGLRVGLVIPQQSLRKSVQSVFRKTPGLDPDTVMTAFQAAESVGTWDLLIVDEAHRLNQRANQPTGVLNAKFKTINEDLFGEDDVTRTQLDWIRAKSQHSIFLVDAEQSVRPADLAPATVRRLVEDARAGGRLYPLRSQMRVQAGSDYVSFVRRILQPKQDDDGIPKTPEAFEGYDFRMFEDVQAMHDEIRRLDDEVGLARMVAGFAWKWSSKNDKSAIDIRIGEYEARWNGTAVDWIASPGALDEVGSIHTVQGYDLNYAGVIIGPDLRYDKRLGRLVFHRESYFDPKGTEKNKALGITYSDDDILRFVCNVYTVLLTRGIRGTFVYVCDPALREYLATFIPSA</sequence>
<dbReference type="InterPro" id="IPR003593">
    <property type="entry name" value="AAA+_ATPase"/>
</dbReference>
<evidence type="ECO:0000259" key="1">
    <source>
        <dbReference type="PROSITE" id="PS50164"/>
    </source>
</evidence>
<keyword evidence="3" id="KW-1185">Reference proteome</keyword>
<proteinExistence type="predicted"/>
<evidence type="ECO:0000313" key="2">
    <source>
        <dbReference type="EMBL" id="RKR73481.1"/>
    </source>
</evidence>
<dbReference type="Gene3D" id="3.40.50.300">
    <property type="entry name" value="P-loop containing nucleotide triphosphate hydrolases"/>
    <property type="match status" value="1"/>
</dbReference>
<dbReference type="Pfam" id="PF09848">
    <property type="entry name" value="SLFN-g3_helicase"/>
    <property type="match status" value="1"/>
</dbReference>
<evidence type="ECO:0000313" key="3">
    <source>
        <dbReference type="Proteomes" id="UP000280008"/>
    </source>
</evidence>